<dbReference type="Proteomes" id="UP000886890">
    <property type="component" value="Unassembled WGS sequence"/>
</dbReference>
<feature type="transmembrane region" description="Helical" evidence="1">
    <location>
        <begin position="470"/>
        <end position="489"/>
    </location>
</feature>
<feature type="transmembrane region" description="Helical" evidence="1">
    <location>
        <begin position="130"/>
        <end position="151"/>
    </location>
</feature>
<keyword evidence="1" id="KW-1133">Transmembrane helix</keyword>
<evidence type="ECO:0000313" key="3">
    <source>
        <dbReference type="Proteomes" id="UP000886890"/>
    </source>
</evidence>
<proteinExistence type="predicted"/>
<feature type="transmembrane region" description="Helical" evidence="1">
    <location>
        <begin position="199"/>
        <end position="217"/>
    </location>
</feature>
<feature type="transmembrane region" description="Helical" evidence="1">
    <location>
        <begin position="495"/>
        <end position="516"/>
    </location>
</feature>
<reference evidence="2" key="1">
    <citation type="journal article" date="2021" name="PeerJ">
        <title>Extensive microbial diversity within the chicken gut microbiome revealed by metagenomics and culture.</title>
        <authorList>
            <person name="Gilroy R."/>
            <person name="Ravi A."/>
            <person name="Getino M."/>
            <person name="Pursley I."/>
            <person name="Horton D.L."/>
            <person name="Alikhan N.F."/>
            <person name="Baker D."/>
            <person name="Gharbi K."/>
            <person name="Hall N."/>
            <person name="Watson M."/>
            <person name="Adriaenssens E.M."/>
            <person name="Foster-Nyarko E."/>
            <person name="Jarju S."/>
            <person name="Secka A."/>
            <person name="Antonio M."/>
            <person name="Oren A."/>
            <person name="Chaudhuri R.R."/>
            <person name="La Ragione R."/>
            <person name="Hildebrand F."/>
            <person name="Pallen M.J."/>
        </authorList>
    </citation>
    <scope>NUCLEOTIDE SEQUENCE</scope>
    <source>
        <strain evidence="2">CHK183-1962</strain>
    </source>
</reference>
<evidence type="ECO:0000256" key="1">
    <source>
        <dbReference type="SAM" id="Phobius"/>
    </source>
</evidence>
<feature type="transmembrane region" description="Helical" evidence="1">
    <location>
        <begin position="88"/>
        <end position="109"/>
    </location>
</feature>
<keyword evidence="1" id="KW-0812">Transmembrane</keyword>
<feature type="transmembrane region" description="Helical" evidence="1">
    <location>
        <begin position="341"/>
        <end position="361"/>
    </location>
</feature>
<keyword evidence="1" id="KW-0472">Membrane</keyword>
<reference evidence="2" key="2">
    <citation type="submission" date="2021-04" db="EMBL/GenBank/DDBJ databases">
        <authorList>
            <person name="Gilroy R."/>
        </authorList>
    </citation>
    <scope>NUCLEOTIDE SEQUENCE</scope>
    <source>
        <strain evidence="2">CHK183-1962</strain>
    </source>
</reference>
<feature type="transmembrane region" description="Helical" evidence="1">
    <location>
        <begin position="53"/>
        <end position="76"/>
    </location>
</feature>
<feature type="transmembrane region" description="Helical" evidence="1">
    <location>
        <begin position="315"/>
        <end position="335"/>
    </location>
</feature>
<accession>A0A9D1XD92</accession>
<protein>
    <submittedName>
        <fullName evidence="2">Uncharacterized protein</fullName>
    </submittedName>
</protein>
<sequence>MIKAFRISFSLQNTYRVNSIIYSLKQIPLLGRLLPSALYGSRGLKRVITVISFLWEILSAFLGKVLYLFLIVWLPLELYPASVPRPDAYLHILFFLTVIGAMMNTWMFDPTNDKYYAMVLMRMDARAYTLSNYIYVMLKFAVGFLPFSLLFGNRAGVPFLLSLLFPFFVVSAKMIFALISLKRYLKTGVSTNENLPGRYLWTFTFLLLAAAYGLPALGLTLPWQAAGILFLAVILSGFYSGTVIRTFPYYREMYQQILAQKRYGTDMQAQVRQAVREQNQKYISQDLDIQTNKKGFEAFHELFVKRHRKILWKPVQRTTGICCCVLLGALLAVKINGQLEIAVNRMLMSALPFFCFIMYLCNRGTIYTQVLFMNCDHSMLTYSFYKKPAFILKLFQIRLRELVKMNLPPAIVIGGGLALLLYVTGGTDHGMNYLVLIFSVLAMSVFFSVHYLTCYYLLQPYNAYTDMVSTTYRLVTSGTYFVCFLLMRVQFDTLVFGSLAIVFCVGYCVIACLLVYRLADRTFRLRN</sequence>
<comment type="caution">
    <text evidence="2">The sequence shown here is derived from an EMBL/GenBank/DDBJ whole genome shotgun (WGS) entry which is preliminary data.</text>
</comment>
<feature type="transmembrane region" description="Helical" evidence="1">
    <location>
        <begin position="407"/>
        <end position="425"/>
    </location>
</feature>
<evidence type="ECO:0000313" key="2">
    <source>
        <dbReference type="EMBL" id="HIX77119.1"/>
    </source>
</evidence>
<dbReference type="EMBL" id="DXEK01000098">
    <property type="protein sequence ID" value="HIX77119.1"/>
    <property type="molecule type" value="Genomic_DNA"/>
</dbReference>
<organism evidence="2 3">
    <name type="scientific">Candidatus Fusicatenibacter merdavium</name>
    <dbReference type="NCBI Taxonomy" id="2838600"/>
    <lineage>
        <taxon>Bacteria</taxon>
        <taxon>Bacillati</taxon>
        <taxon>Bacillota</taxon>
        <taxon>Clostridia</taxon>
        <taxon>Lachnospirales</taxon>
        <taxon>Lachnospiraceae</taxon>
        <taxon>Fusicatenibacter</taxon>
    </lineage>
</organism>
<gene>
    <name evidence="2" type="ORF">H9734_05935</name>
</gene>
<feature type="transmembrane region" description="Helical" evidence="1">
    <location>
        <begin position="157"/>
        <end position="179"/>
    </location>
</feature>
<feature type="transmembrane region" description="Helical" evidence="1">
    <location>
        <begin position="223"/>
        <end position="244"/>
    </location>
</feature>
<feature type="transmembrane region" description="Helical" evidence="1">
    <location>
        <begin position="431"/>
        <end position="458"/>
    </location>
</feature>
<name>A0A9D1XD92_9FIRM</name>
<dbReference type="AlphaFoldDB" id="A0A9D1XD92"/>